<dbReference type="Proteomes" id="UP000821837">
    <property type="component" value="Unassembled WGS sequence"/>
</dbReference>
<feature type="region of interest" description="Disordered" evidence="1">
    <location>
        <begin position="46"/>
        <end position="83"/>
    </location>
</feature>
<feature type="region of interest" description="Disordered" evidence="1">
    <location>
        <begin position="1"/>
        <end position="28"/>
    </location>
</feature>
<name>A0A9D4TCY9_RHISA</name>
<feature type="region of interest" description="Disordered" evidence="1">
    <location>
        <begin position="317"/>
        <end position="466"/>
    </location>
</feature>
<organism evidence="2 3">
    <name type="scientific">Rhipicephalus sanguineus</name>
    <name type="common">Brown dog tick</name>
    <name type="synonym">Ixodes sanguineus</name>
    <dbReference type="NCBI Taxonomy" id="34632"/>
    <lineage>
        <taxon>Eukaryota</taxon>
        <taxon>Metazoa</taxon>
        <taxon>Ecdysozoa</taxon>
        <taxon>Arthropoda</taxon>
        <taxon>Chelicerata</taxon>
        <taxon>Arachnida</taxon>
        <taxon>Acari</taxon>
        <taxon>Parasitiformes</taxon>
        <taxon>Ixodida</taxon>
        <taxon>Ixodoidea</taxon>
        <taxon>Ixodidae</taxon>
        <taxon>Rhipicephalinae</taxon>
        <taxon>Rhipicephalus</taxon>
        <taxon>Rhipicephalus</taxon>
    </lineage>
</organism>
<dbReference type="EMBL" id="JABSTV010000753">
    <property type="protein sequence ID" value="KAH7985710.1"/>
    <property type="molecule type" value="Genomic_DNA"/>
</dbReference>
<evidence type="ECO:0000313" key="3">
    <source>
        <dbReference type="Proteomes" id="UP000821837"/>
    </source>
</evidence>
<evidence type="ECO:0000256" key="1">
    <source>
        <dbReference type="SAM" id="MobiDB-lite"/>
    </source>
</evidence>
<reference evidence="2" key="1">
    <citation type="journal article" date="2020" name="Cell">
        <title>Large-Scale Comparative Analyses of Tick Genomes Elucidate Their Genetic Diversity and Vector Capacities.</title>
        <authorList>
            <consortium name="Tick Genome and Microbiome Consortium (TIGMIC)"/>
            <person name="Jia N."/>
            <person name="Wang J."/>
            <person name="Shi W."/>
            <person name="Du L."/>
            <person name="Sun Y."/>
            <person name="Zhan W."/>
            <person name="Jiang J.F."/>
            <person name="Wang Q."/>
            <person name="Zhang B."/>
            <person name="Ji P."/>
            <person name="Bell-Sakyi L."/>
            <person name="Cui X.M."/>
            <person name="Yuan T.T."/>
            <person name="Jiang B.G."/>
            <person name="Yang W.F."/>
            <person name="Lam T.T."/>
            <person name="Chang Q.C."/>
            <person name="Ding S.J."/>
            <person name="Wang X.J."/>
            <person name="Zhu J.G."/>
            <person name="Ruan X.D."/>
            <person name="Zhao L."/>
            <person name="Wei J.T."/>
            <person name="Ye R.Z."/>
            <person name="Que T.C."/>
            <person name="Du C.H."/>
            <person name="Zhou Y.H."/>
            <person name="Cheng J.X."/>
            <person name="Dai P.F."/>
            <person name="Guo W.B."/>
            <person name="Han X.H."/>
            <person name="Huang E.J."/>
            <person name="Li L.F."/>
            <person name="Wei W."/>
            <person name="Gao Y.C."/>
            <person name="Liu J.Z."/>
            <person name="Shao H.Z."/>
            <person name="Wang X."/>
            <person name="Wang C.C."/>
            <person name="Yang T.C."/>
            <person name="Huo Q.B."/>
            <person name="Li W."/>
            <person name="Chen H.Y."/>
            <person name="Chen S.E."/>
            <person name="Zhou L.G."/>
            <person name="Ni X.B."/>
            <person name="Tian J.H."/>
            <person name="Sheng Y."/>
            <person name="Liu T."/>
            <person name="Pan Y.S."/>
            <person name="Xia L.Y."/>
            <person name="Li J."/>
            <person name="Zhao F."/>
            <person name="Cao W.C."/>
        </authorList>
    </citation>
    <scope>NUCLEOTIDE SEQUENCE</scope>
    <source>
        <strain evidence="2">Rsan-2018</strain>
    </source>
</reference>
<dbReference type="VEuPathDB" id="VectorBase:RSAN_040260"/>
<evidence type="ECO:0008006" key="4">
    <source>
        <dbReference type="Google" id="ProtNLM"/>
    </source>
</evidence>
<feature type="compositionally biased region" description="Polar residues" evidence="1">
    <location>
        <begin position="1"/>
        <end position="10"/>
    </location>
</feature>
<feature type="compositionally biased region" description="Low complexity" evidence="1">
    <location>
        <begin position="450"/>
        <end position="466"/>
    </location>
</feature>
<feature type="compositionally biased region" description="Basic residues" evidence="1">
    <location>
        <begin position="394"/>
        <end position="404"/>
    </location>
</feature>
<feature type="compositionally biased region" description="Polar residues" evidence="1">
    <location>
        <begin position="51"/>
        <end position="83"/>
    </location>
</feature>
<accession>A0A9D4TCY9</accession>
<feature type="compositionally biased region" description="Polar residues" evidence="1">
    <location>
        <begin position="408"/>
        <end position="420"/>
    </location>
</feature>
<comment type="caution">
    <text evidence="2">The sequence shown here is derived from an EMBL/GenBank/DDBJ whole genome shotgun (WGS) entry which is preliminary data.</text>
</comment>
<feature type="compositionally biased region" description="Polar residues" evidence="1">
    <location>
        <begin position="337"/>
        <end position="349"/>
    </location>
</feature>
<keyword evidence="3" id="KW-1185">Reference proteome</keyword>
<sequence>MASTSATGSVTEGYDPETMQFIQNSTPSTPTFTPYTNWVIQDINKRRSATTEETAPNESSAQDQDWTTVTNRHNKRPTNTNQEETWHPRYAPRLNPDGFIAVIKPKVTCHLAKYKGQCVFAEAIHKALLQATEATDPHIDFTQYGLYPIWDQNIIVINTPREDLIHRILKITTLVFPDKSVPVHSYLKPTDKMGRGVIRIANHISTDYIVERTVSPANKVIGARRLGTTNVVVLTFEHANIPRNVLIFGENNPVQKYRKTVPTCSRCGTIGHRNDVCPNPSAPPNSCPSCGKGDVNLADHECPSGCLLCNGPHTTGARECPKRFRPASKGPRHDNEGNLSTTPTQENLNQRASRSRSPSRQRGATKNAEHQKSEGQSPGPNPESRAASPAATTGKHRSRSRSRGPKQASKNPQRNSSQLDMSKARLPIKQLTGRKDTPSIAYNVGDTDDSSSSSSASLTSSSTLTK</sequence>
<evidence type="ECO:0000313" key="2">
    <source>
        <dbReference type="EMBL" id="KAH7985710.1"/>
    </source>
</evidence>
<reference evidence="2" key="2">
    <citation type="submission" date="2021-09" db="EMBL/GenBank/DDBJ databases">
        <authorList>
            <person name="Jia N."/>
            <person name="Wang J."/>
            <person name="Shi W."/>
            <person name="Du L."/>
            <person name="Sun Y."/>
            <person name="Zhan W."/>
            <person name="Jiang J."/>
            <person name="Wang Q."/>
            <person name="Zhang B."/>
            <person name="Ji P."/>
            <person name="Sakyi L.B."/>
            <person name="Cui X."/>
            <person name="Yuan T."/>
            <person name="Jiang B."/>
            <person name="Yang W."/>
            <person name="Lam T.T.-Y."/>
            <person name="Chang Q."/>
            <person name="Ding S."/>
            <person name="Wang X."/>
            <person name="Zhu J."/>
            <person name="Ruan X."/>
            <person name="Zhao L."/>
            <person name="Wei J."/>
            <person name="Que T."/>
            <person name="Du C."/>
            <person name="Cheng J."/>
            <person name="Dai P."/>
            <person name="Han X."/>
            <person name="Huang E."/>
            <person name="Gao Y."/>
            <person name="Liu J."/>
            <person name="Shao H."/>
            <person name="Ye R."/>
            <person name="Li L."/>
            <person name="Wei W."/>
            <person name="Wang X."/>
            <person name="Wang C."/>
            <person name="Huo Q."/>
            <person name="Li W."/>
            <person name="Guo W."/>
            <person name="Chen H."/>
            <person name="Chen S."/>
            <person name="Zhou L."/>
            <person name="Zhou L."/>
            <person name="Ni X."/>
            <person name="Tian J."/>
            <person name="Zhou Y."/>
            <person name="Sheng Y."/>
            <person name="Liu T."/>
            <person name="Pan Y."/>
            <person name="Xia L."/>
            <person name="Li J."/>
            <person name="Zhao F."/>
            <person name="Cao W."/>
        </authorList>
    </citation>
    <scope>NUCLEOTIDE SEQUENCE</scope>
    <source>
        <strain evidence="2">Rsan-2018</strain>
        <tissue evidence="2">Larvae</tissue>
    </source>
</reference>
<gene>
    <name evidence="2" type="ORF">HPB52_025452</name>
</gene>
<proteinExistence type="predicted"/>
<protein>
    <recommendedName>
        <fullName evidence="4">CCHC-type domain-containing protein</fullName>
    </recommendedName>
</protein>
<dbReference type="AlphaFoldDB" id="A0A9D4TCY9"/>